<organism evidence="11 12">
    <name type="scientific">Phialemonium atrogriseum</name>
    <dbReference type="NCBI Taxonomy" id="1093897"/>
    <lineage>
        <taxon>Eukaryota</taxon>
        <taxon>Fungi</taxon>
        <taxon>Dikarya</taxon>
        <taxon>Ascomycota</taxon>
        <taxon>Pezizomycotina</taxon>
        <taxon>Sordariomycetes</taxon>
        <taxon>Sordariomycetidae</taxon>
        <taxon>Cephalothecales</taxon>
        <taxon>Cephalothecaceae</taxon>
        <taxon>Phialemonium</taxon>
    </lineage>
</organism>
<dbReference type="Gene3D" id="1.20.1070.10">
    <property type="entry name" value="Rhodopsin 7-helix transmembrane proteins"/>
    <property type="match status" value="1"/>
</dbReference>
<dbReference type="GO" id="GO:0007189">
    <property type="term" value="P:adenylate cyclase-activating G protein-coupled receptor signaling pathway"/>
    <property type="evidence" value="ECO:0007669"/>
    <property type="project" value="TreeGrafter"/>
</dbReference>
<dbReference type="PANTHER" id="PTHR23112">
    <property type="entry name" value="G PROTEIN-COUPLED RECEPTOR 157-RELATED"/>
    <property type="match status" value="1"/>
</dbReference>
<feature type="region of interest" description="Disordered" evidence="8">
    <location>
        <begin position="261"/>
        <end position="292"/>
    </location>
</feature>
<gene>
    <name evidence="11" type="ORF">QBC33DRAFT_603194</name>
</gene>
<name>A0AAJ0C535_9PEZI</name>
<evidence type="ECO:0000256" key="4">
    <source>
        <dbReference type="ARBA" id="ARBA00023040"/>
    </source>
</evidence>
<keyword evidence="6 11" id="KW-0675">Receptor</keyword>
<keyword evidence="2 9" id="KW-0812">Transmembrane</keyword>
<dbReference type="InterPro" id="IPR000832">
    <property type="entry name" value="GPCR_2_secretin-like"/>
</dbReference>
<dbReference type="PANTHER" id="PTHR23112:SF0">
    <property type="entry name" value="TRANSMEMBRANE PROTEIN 116"/>
    <property type="match status" value="1"/>
</dbReference>
<dbReference type="RefSeq" id="XP_060286323.1">
    <property type="nucleotide sequence ID" value="XM_060432178.1"/>
</dbReference>
<evidence type="ECO:0000256" key="1">
    <source>
        <dbReference type="ARBA" id="ARBA00004141"/>
    </source>
</evidence>
<dbReference type="GO" id="GO:0004930">
    <property type="term" value="F:G protein-coupled receptor activity"/>
    <property type="evidence" value="ECO:0007669"/>
    <property type="project" value="UniProtKB-KW"/>
</dbReference>
<dbReference type="Pfam" id="PF00002">
    <property type="entry name" value="7tm_2"/>
    <property type="match status" value="1"/>
</dbReference>
<feature type="transmembrane region" description="Helical" evidence="9">
    <location>
        <begin position="36"/>
        <end position="55"/>
    </location>
</feature>
<proteinExistence type="predicted"/>
<feature type="transmembrane region" description="Helical" evidence="9">
    <location>
        <begin position="188"/>
        <end position="211"/>
    </location>
</feature>
<dbReference type="GeneID" id="85315365"/>
<evidence type="ECO:0000313" key="11">
    <source>
        <dbReference type="EMBL" id="KAK1770110.1"/>
    </source>
</evidence>
<keyword evidence="4" id="KW-0297">G-protein coupled receptor</keyword>
<dbReference type="InterPro" id="IPR022340">
    <property type="entry name" value="GPCR_GCR1_put"/>
</dbReference>
<evidence type="ECO:0000256" key="9">
    <source>
        <dbReference type="SAM" id="Phobius"/>
    </source>
</evidence>
<comment type="caution">
    <text evidence="11">The sequence shown here is derived from an EMBL/GenBank/DDBJ whole genome shotgun (WGS) entry which is preliminary data.</text>
</comment>
<protein>
    <submittedName>
        <fullName evidence="11">G-protein coupled receptor</fullName>
    </submittedName>
</protein>
<keyword evidence="12" id="KW-1185">Reference proteome</keyword>
<evidence type="ECO:0000256" key="2">
    <source>
        <dbReference type="ARBA" id="ARBA00022692"/>
    </source>
</evidence>
<keyword evidence="5 9" id="KW-0472">Membrane</keyword>
<feature type="domain" description="G-protein coupled receptors family 2 profile 2" evidence="10">
    <location>
        <begin position="30"/>
        <end position="215"/>
    </location>
</feature>
<evidence type="ECO:0000256" key="3">
    <source>
        <dbReference type="ARBA" id="ARBA00022989"/>
    </source>
</evidence>
<reference evidence="11" key="1">
    <citation type="submission" date="2023-06" db="EMBL/GenBank/DDBJ databases">
        <title>Genome-scale phylogeny and comparative genomics of the fungal order Sordariales.</title>
        <authorList>
            <consortium name="Lawrence Berkeley National Laboratory"/>
            <person name="Hensen N."/>
            <person name="Bonometti L."/>
            <person name="Westerberg I."/>
            <person name="Brannstrom I.O."/>
            <person name="Guillou S."/>
            <person name="Cros-Aarteil S."/>
            <person name="Calhoun S."/>
            <person name="Haridas S."/>
            <person name="Kuo A."/>
            <person name="Mondo S."/>
            <person name="Pangilinan J."/>
            <person name="Riley R."/>
            <person name="Labutti K."/>
            <person name="Andreopoulos B."/>
            <person name="Lipzen A."/>
            <person name="Chen C."/>
            <person name="Yanf M."/>
            <person name="Daum C."/>
            <person name="Ng V."/>
            <person name="Clum A."/>
            <person name="Steindorff A."/>
            <person name="Ohm R."/>
            <person name="Martin F."/>
            <person name="Silar P."/>
            <person name="Natvig D."/>
            <person name="Lalanne C."/>
            <person name="Gautier V."/>
            <person name="Ament-Velasquez S.L."/>
            <person name="Kruys A."/>
            <person name="Hutchinson M.I."/>
            <person name="Powell A.J."/>
            <person name="Barry K."/>
            <person name="Miller A.N."/>
            <person name="Grigoriev I.V."/>
            <person name="Debuchy R."/>
            <person name="Gladieux P."/>
            <person name="Thoren M.H."/>
            <person name="Johannesson H."/>
        </authorList>
    </citation>
    <scope>NUCLEOTIDE SEQUENCE</scope>
    <source>
        <strain evidence="11">8032-3</strain>
    </source>
</reference>
<dbReference type="GO" id="GO:0007166">
    <property type="term" value="P:cell surface receptor signaling pathway"/>
    <property type="evidence" value="ECO:0007669"/>
    <property type="project" value="InterPro"/>
</dbReference>
<dbReference type="AlphaFoldDB" id="A0AAJ0C535"/>
<dbReference type="InterPro" id="IPR017981">
    <property type="entry name" value="GPCR_2-like_7TM"/>
</dbReference>
<sequence length="486" mass="53288">MDNTTELPLRATSPSEQDFMNLTVGQRRVLQATERVGASLSLIGVILIFITYAAFKRLRTVPNTFILFASIANVGASIACLIGFAGLNAGDDSALCQVQAFLLEMFMQSDPWWSLAMAVNVYMVFFLAANPNSFRQYLWIYSLVCFGAPALPALICLILRKDSRGIYGNATLWCWIDDNWSSLRIFTYYMPIWVCILLSGVIYFAVGYQVFHQRNQLRNLTLSNPAKEVSSCDIRDSAEKAFSGQQGCYATVVTEVRVTAERSDDILPSPPTPTPSIAPANRPSTQGPYPQHAWSCHSDGAVPGCPSSMTALATSPFATISSISSSRGPPQRRTRDGWTSQLARSAGRFAAKIRNLDPVKLAYLRTSFVFAISVLVTWTPSSINRVYTLVYPRRFNFGLNLASALVLPLQGLWNAVIYCATSWPALRDEVGDLRARVARRAAGGRAGRGGRAEGSASRYGWAGGGRREVELRARAATVRVFRGGSL</sequence>
<dbReference type="EMBL" id="MU839001">
    <property type="protein sequence ID" value="KAK1770110.1"/>
    <property type="molecule type" value="Genomic_DNA"/>
</dbReference>
<evidence type="ECO:0000256" key="6">
    <source>
        <dbReference type="ARBA" id="ARBA00023170"/>
    </source>
</evidence>
<evidence type="ECO:0000256" key="5">
    <source>
        <dbReference type="ARBA" id="ARBA00023136"/>
    </source>
</evidence>
<dbReference type="SUPFAM" id="SSF81321">
    <property type="entry name" value="Family A G protein-coupled receptor-like"/>
    <property type="match status" value="1"/>
</dbReference>
<feature type="transmembrane region" description="Helical" evidence="9">
    <location>
        <begin position="112"/>
        <end position="130"/>
    </location>
</feature>
<feature type="transmembrane region" description="Helical" evidence="9">
    <location>
        <begin position="401"/>
        <end position="426"/>
    </location>
</feature>
<feature type="transmembrane region" description="Helical" evidence="9">
    <location>
        <begin position="362"/>
        <end position="381"/>
    </location>
</feature>
<accession>A0AAJ0C535</accession>
<evidence type="ECO:0000256" key="8">
    <source>
        <dbReference type="SAM" id="MobiDB-lite"/>
    </source>
</evidence>
<feature type="transmembrane region" description="Helical" evidence="9">
    <location>
        <begin position="67"/>
        <end position="87"/>
    </location>
</feature>
<comment type="subcellular location">
    <subcellularLocation>
        <location evidence="1">Membrane</location>
        <topology evidence="1">Multi-pass membrane protein</topology>
    </subcellularLocation>
</comment>
<keyword evidence="3 9" id="KW-1133">Transmembrane helix</keyword>
<evidence type="ECO:0000259" key="10">
    <source>
        <dbReference type="PROSITE" id="PS50261"/>
    </source>
</evidence>
<dbReference type="GO" id="GO:0005886">
    <property type="term" value="C:plasma membrane"/>
    <property type="evidence" value="ECO:0007669"/>
    <property type="project" value="TreeGrafter"/>
</dbReference>
<dbReference type="PROSITE" id="PS50261">
    <property type="entry name" value="G_PROTEIN_RECEP_F2_4"/>
    <property type="match status" value="1"/>
</dbReference>
<keyword evidence="7" id="KW-0807">Transducer</keyword>
<dbReference type="PRINTS" id="PR02000">
    <property type="entry name" value="GCR1PLANT"/>
</dbReference>
<evidence type="ECO:0000256" key="7">
    <source>
        <dbReference type="ARBA" id="ARBA00023224"/>
    </source>
</evidence>
<dbReference type="Proteomes" id="UP001244011">
    <property type="component" value="Unassembled WGS sequence"/>
</dbReference>
<feature type="transmembrane region" description="Helical" evidence="9">
    <location>
        <begin position="137"/>
        <end position="160"/>
    </location>
</feature>
<evidence type="ECO:0000313" key="12">
    <source>
        <dbReference type="Proteomes" id="UP001244011"/>
    </source>
</evidence>